<dbReference type="Pfam" id="PF02383">
    <property type="entry name" value="Syja_N"/>
    <property type="match status" value="1"/>
</dbReference>
<feature type="region of interest" description="Disordered" evidence="1">
    <location>
        <begin position="623"/>
        <end position="669"/>
    </location>
</feature>
<protein>
    <recommendedName>
        <fullName evidence="3">SAC domain-containing protein</fullName>
    </recommendedName>
</protein>
<keyword evidence="2" id="KW-1133">Transmembrane helix</keyword>
<feature type="transmembrane region" description="Helical" evidence="2">
    <location>
        <begin position="60"/>
        <end position="80"/>
    </location>
</feature>
<dbReference type="PANTHER" id="PTHR45662:SF2">
    <property type="entry name" value="PHOSPHATIDYLINOSITOL-3-PHOSPHATASE SAC1"/>
    <property type="match status" value="1"/>
</dbReference>
<evidence type="ECO:0000313" key="5">
    <source>
        <dbReference type="Proteomes" id="UP000076798"/>
    </source>
</evidence>
<dbReference type="PANTHER" id="PTHR45662">
    <property type="entry name" value="PHOSPHATIDYLINOSITIDE PHOSPHATASE SAC1"/>
    <property type="match status" value="1"/>
</dbReference>
<dbReference type="OrthoDB" id="405996at2759"/>
<evidence type="ECO:0000259" key="3">
    <source>
        <dbReference type="PROSITE" id="PS50275"/>
    </source>
</evidence>
<dbReference type="InterPro" id="IPR002013">
    <property type="entry name" value="SAC_dom"/>
</dbReference>
<dbReference type="Proteomes" id="UP000076798">
    <property type="component" value="Unassembled WGS sequence"/>
</dbReference>
<organism evidence="4 5">
    <name type="scientific">Sistotremastrum suecicum HHB10207 ss-3</name>
    <dbReference type="NCBI Taxonomy" id="1314776"/>
    <lineage>
        <taxon>Eukaryota</taxon>
        <taxon>Fungi</taxon>
        <taxon>Dikarya</taxon>
        <taxon>Basidiomycota</taxon>
        <taxon>Agaricomycotina</taxon>
        <taxon>Agaricomycetes</taxon>
        <taxon>Sistotremastrales</taxon>
        <taxon>Sistotremastraceae</taxon>
        <taxon>Sistotremastrum</taxon>
    </lineage>
</organism>
<reference evidence="4 5" key="1">
    <citation type="journal article" date="2016" name="Mol. Biol. Evol.">
        <title>Comparative Genomics of Early-Diverging Mushroom-Forming Fungi Provides Insights into the Origins of Lignocellulose Decay Capabilities.</title>
        <authorList>
            <person name="Nagy L.G."/>
            <person name="Riley R."/>
            <person name="Tritt A."/>
            <person name="Adam C."/>
            <person name="Daum C."/>
            <person name="Floudas D."/>
            <person name="Sun H."/>
            <person name="Yadav J.S."/>
            <person name="Pangilinan J."/>
            <person name="Larsson K.H."/>
            <person name="Matsuura K."/>
            <person name="Barry K."/>
            <person name="Labutti K."/>
            <person name="Kuo R."/>
            <person name="Ohm R.A."/>
            <person name="Bhattacharya S.S."/>
            <person name="Shirouzu T."/>
            <person name="Yoshinaga Y."/>
            <person name="Martin F.M."/>
            <person name="Grigoriev I.V."/>
            <person name="Hibbett D.S."/>
        </authorList>
    </citation>
    <scope>NUCLEOTIDE SEQUENCE [LARGE SCALE GENOMIC DNA]</scope>
    <source>
        <strain evidence="4 5">HHB10207 ss-3</strain>
    </source>
</reference>
<dbReference type="STRING" id="1314776.A0A166J8N9"/>
<accession>A0A166J8N9</accession>
<feature type="transmembrane region" description="Helical" evidence="2">
    <location>
        <begin position="576"/>
        <end position="596"/>
    </location>
</feature>
<dbReference type="PROSITE" id="PS50275">
    <property type="entry name" value="SAC"/>
    <property type="match status" value="1"/>
</dbReference>
<sequence length="669" mass="76563">MSGAKGLHQRLDIHTGQNQTYVIQPVSPVPARAISIHRQSGEIEWHQNEAYFPRTASKPLAVYGIIGVISLVASEYLIVITSRQSIGEISGHEVYQATEFEFLPLQATTAINNPVEAYLLALAKSHLKGGLFLFSYTWDLTRRLQAQWVAREADNGKALWEVADDRFFWNKFLHSKFIDHTTANPDQDLSAFILPILYGTCDIRHTSIKSHPLTFILISRRSRYRAGTRYFRRGIDNEGHVANFNETEQIVVIERPGEDAPYLGDKLVDKEETRLSYVQTRGSVPVYWAEVNNLRYKPDLQIMELQDTMTAFKTHLQEQVALYGPQNIVNLVNQKGHELPVKEAFEKVLADADVTKVKYEYFDFHNECRKMRWDRINILIDRIQDDLIQEGYFHENSSETHPLKIQIGTVRTNCMDNLDRTNVVQSTLAKWVLNRQLRDVGILAPNETVDEHEGFMHDYRLAWADHADLISKAYSGTGALKTDFTRTGKRTKVGLLDDGYKSVMRYLKNNYFDGPRQDGFDLITGTWTPRRGPLHTAAVLYDDRPLLVRSMPYVLWFAIFMICAGLTLPRSSDLSLTYYFLLWFVLLISAVSYIFIHGIEYVSWPRLNRPVDIIHYEGPGFRGTRKGRGLKSSASSKGHAGVKPETAKGRPRAMSRTVEIEMGNRKRVD</sequence>
<dbReference type="AlphaFoldDB" id="A0A166J8N9"/>
<evidence type="ECO:0000256" key="1">
    <source>
        <dbReference type="SAM" id="MobiDB-lite"/>
    </source>
</evidence>
<proteinExistence type="predicted"/>
<keyword evidence="5" id="KW-1185">Reference proteome</keyword>
<dbReference type="EMBL" id="KV428004">
    <property type="protein sequence ID" value="KZT44488.1"/>
    <property type="molecule type" value="Genomic_DNA"/>
</dbReference>
<feature type="transmembrane region" description="Helical" evidence="2">
    <location>
        <begin position="553"/>
        <end position="570"/>
    </location>
</feature>
<dbReference type="GO" id="GO:0005783">
    <property type="term" value="C:endoplasmic reticulum"/>
    <property type="evidence" value="ECO:0007669"/>
    <property type="project" value="TreeGrafter"/>
</dbReference>
<evidence type="ECO:0000313" key="4">
    <source>
        <dbReference type="EMBL" id="KZT44488.1"/>
    </source>
</evidence>
<feature type="domain" description="SAC" evidence="3">
    <location>
        <begin position="123"/>
        <end position="476"/>
    </location>
</feature>
<dbReference type="GO" id="GO:0043812">
    <property type="term" value="F:phosphatidylinositol-4-phosphate phosphatase activity"/>
    <property type="evidence" value="ECO:0007669"/>
    <property type="project" value="TreeGrafter"/>
</dbReference>
<keyword evidence="2" id="KW-0472">Membrane</keyword>
<keyword evidence="2" id="KW-0812">Transmembrane</keyword>
<feature type="compositionally biased region" description="Basic and acidic residues" evidence="1">
    <location>
        <begin position="658"/>
        <end position="669"/>
    </location>
</feature>
<evidence type="ECO:0000256" key="2">
    <source>
        <dbReference type="SAM" id="Phobius"/>
    </source>
</evidence>
<name>A0A166J8N9_9AGAM</name>
<gene>
    <name evidence="4" type="ORF">SISSUDRAFT_995922</name>
</gene>
<dbReference type="GO" id="GO:0046856">
    <property type="term" value="P:phosphatidylinositol dephosphorylation"/>
    <property type="evidence" value="ECO:0007669"/>
    <property type="project" value="TreeGrafter"/>
</dbReference>